<dbReference type="PRINTS" id="PR00457">
    <property type="entry name" value="ANPEROXIDASE"/>
</dbReference>
<evidence type="ECO:0000256" key="22">
    <source>
        <dbReference type="ARBA" id="ARBA00035976"/>
    </source>
</evidence>
<keyword evidence="10" id="KW-0575">Peroxidase</keyword>
<dbReference type="GO" id="GO:0016702">
    <property type="term" value="F:oxidoreductase activity, acting on single donors with incorporation of molecular oxygen, incorporation of two atoms of oxygen"/>
    <property type="evidence" value="ECO:0007669"/>
    <property type="project" value="TreeGrafter"/>
</dbReference>
<keyword evidence="17" id="KW-0223">Dioxygenase</keyword>
<dbReference type="PROSITE" id="PS50292">
    <property type="entry name" value="PEROXIDASE_3"/>
    <property type="match status" value="1"/>
</dbReference>
<evidence type="ECO:0000256" key="12">
    <source>
        <dbReference type="ARBA" id="ARBA00022617"/>
    </source>
</evidence>
<evidence type="ECO:0000256" key="24">
    <source>
        <dbReference type="ARBA" id="ARBA00036358"/>
    </source>
</evidence>
<dbReference type="Gene3D" id="1.10.640.10">
    <property type="entry name" value="Haem peroxidase domain superfamily, animal type"/>
    <property type="match status" value="1"/>
</dbReference>
<dbReference type="GO" id="GO:0006979">
    <property type="term" value="P:response to oxidative stress"/>
    <property type="evidence" value="ECO:0007669"/>
    <property type="project" value="InterPro"/>
</dbReference>
<dbReference type="InterPro" id="IPR000742">
    <property type="entry name" value="EGF"/>
</dbReference>
<dbReference type="PANTHER" id="PTHR11903">
    <property type="entry name" value="PROSTAGLANDIN G/H SYNTHASE"/>
    <property type="match status" value="1"/>
</dbReference>
<comment type="similarity">
    <text evidence="5">Belongs to the prostaglandin G/H synthase family.</text>
</comment>
<dbReference type="GO" id="GO:0005789">
    <property type="term" value="C:endoplasmic reticulum membrane"/>
    <property type="evidence" value="ECO:0007669"/>
    <property type="project" value="UniProtKB-SubCell"/>
</dbReference>
<dbReference type="InterPro" id="IPR050783">
    <property type="entry name" value="Oxylipin_biosynth_metab"/>
</dbReference>
<evidence type="ECO:0000256" key="6">
    <source>
        <dbReference type="ARBA" id="ARBA00011738"/>
    </source>
</evidence>
<dbReference type="SUPFAM" id="SSF57196">
    <property type="entry name" value="EGF/Laminin"/>
    <property type="match status" value="1"/>
</dbReference>
<keyword evidence="13 26" id="KW-0479">Metal-binding</keyword>
<dbReference type="InterPro" id="IPR037120">
    <property type="entry name" value="Haem_peroxidase_sf_animal"/>
</dbReference>
<evidence type="ECO:0000256" key="11">
    <source>
        <dbReference type="ARBA" id="ARBA00022585"/>
    </source>
</evidence>
<feature type="binding site" description="axial binding residue" evidence="26">
    <location>
        <position position="420"/>
    </location>
    <ligand>
        <name>heme b</name>
        <dbReference type="ChEBI" id="CHEBI:60344"/>
    </ligand>
    <ligandPart>
        <name>Fe</name>
        <dbReference type="ChEBI" id="CHEBI:18248"/>
    </ligandPart>
</feature>
<dbReference type="Pfam" id="PF03098">
    <property type="entry name" value="An_peroxidase"/>
    <property type="match status" value="1"/>
</dbReference>
<dbReference type="SUPFAM" id="SSF48113">
    <property type="entry name" value="Heme-dependent peroxidases"/>
    <property type="match status" value="1"/>
</dbReference>
<dbReference type="PANTHER" id="PTHR11903:SF39">
    <property type="entry name" value="PROSTAGLANDIN G_H SYNTHASE 2-LIKE"/>
    <property type="match status" value="1"/>
</dbReference>
<dbReference type="GO" id="GO:0019371">
    <property type="term" value="P:cyclooxygenase pathway"/>
    <property type="evidence" value="ECO:0007669"/>
    <property type="project" value="TreeGrafter"/>
</dbReference>
<dbReference type="GO" id="GO:0004666">
    <property type="term" value="F:prostaglandin-endoperoxide synthase activity"/>
    <property type="evidence" value="ECO:0007669"/>
    <property type="project" value="UniProtKB-EC"/>
</dbReference>
<name>A0A0U2LLK9_9MOLL</name>
<dbReference type="AlphaFoldDB" id="A0A0U2LLK9"/>
<comment type="caution">
    <text evidence="27">Lacks conserved residue(s) required for the propagation of feature annotation.</text>
</comment>
<evidence type="ECO:0000256" key="14">
    <source>
        <dbReference type="ARBA" id="ARBA00022824"/>
    </source>
</evidence>
<evidence type="ECO:0000256" key="20">
    <source>
        <dbReference type="ARBA" id="ARBA00023098"/>
    </source>
</evidence>
<evidence type="ECO:0000256" key="3">
    <source>
        <dbReference type="ARBA" id="ARBA00004586"/>
    </source>
</evidence>
<keyword evidence="16" id="KW-0492">Microsome</keyword>
<evidence type="ECO:0000256" key="7">
    <source>
        <dbReference type="ARBA" id="ARBA00012440"/>
    </source>
</evidence>
<evidence type="ECO:0000256" key="5">
    <source>
        <dbReference type="ARBA" id="ARBA00008928"/>
    </source>
</evidence>
<keyword evidence="21" id="KW-0275">Fatty acid biosynthesis</keyword>
<evidence type="ECO:0000256" key="17">
    <source>
        <dbReference type="ARBA" id="ARBA00022964"/>
    </source>
</evidence>
<evidence type="ECO:0000256" key="1">
    <source>
        <dbReference type="ARBA" id="ARBA00001970"/>
    </source>
</evidence>
<evidence type="ECO:0000313" key="29">
    <source>
        <dbReference type="EMBL" id="ALG96649.1"/>
    </source>
</evidence>
<dbReference type="EC" id="1.14.99.1" evidence="7"/>
<evidence type="ECO:0000256" key="18">
    <source>
        <dbReference type="ARBA" id="ARBA00023002"/>
    </source>
</evidence>
<evidence type="ECO:0000256" key="10">
    <source>
        <dbReference type="ARBA" id="ARBA00022559"/>
    </source>
</evidence>
<evidence type="ECO:0000256" key="16">
    <source>
        <dbReference type="ARBA" id="ARBA00022848"/>
    </source>
</evidence>
<keyword evidence="15" id="KW-0276">Fatty acid metabolism</keyword>
<comment type="pathway">
    <text evidence="4">Lipid metabolism; prostaglandin biosynthesis.</text>
</comment>
<dbReference type="GO" id="GO:0046872">
    <property type="term" value="F:metal ion binding"/>
    <property type="evidence" value="ECO:0007669"/>
    <property type="project" value="UniProtKB-KW"/>
</dbReference>
<evidence type="ECO:0000256" key="25">
    <source>
        <dbReference type="ARBA" id="ARBA00036409"/>
    </source>
</evidence>
<organism evidence="29">
    <name type="scientific">Cavibelonia sp. JCH-2014</name>
    <dbReference type="NCBI Taxonomy" id="1541967"/>
    <lineage>
        <taxon>Eukaryota</taxon>
        <taxon>Metazoa</taxon>
        <taxon>Spiralia</taxon>
        <taxon>Lophotrochozoa</taxon>
        <taxon>Mollusca</taxon>
        <taxon>Aplacophora</taxon>
        <taxon>Solenogastres</taxon>
        <taxon>Cavibelonia</taxon>
    </lineage>
</organism>
<evidence type="ECO:0000256" key="19">
    <source>
        <dbReference type="ARBA" id="ARBA00023004"/>
    </source>
</evidence>
<gene>
    <name evidence="29" type="primary">COXb</name>
</gene>
<keyword evidence="14" id="KW-0256">Endoplasmic reticulum</keyword>
<dbReference type="GO" id="GO:0004601">
    <property type="term" value="F:peroxidase activity"/>
    <property type="evidence" value="ECO:0007669"/>
    <property type="project" value="UniProtKB-KW"/>
</dbReference>
<comment type="catalytic activity">
    <reaction evidence="22">
        <text>(9Z,12Z)-octadecadienoate + AH2 + O2 = (9S)-hydroxy-(10E,12Z)-octadecadienoate + A + H2O</text>
        <dbReference type="Rhea" id="RHEA:75459"/>
        <dbReference type="ChEBI" id="CHEBI:13193"/>
        <dbReference type="ChEBI" id="CHEBI:15377"/>
        <dbReference type="ChEBI" id="CHEBI:15379"/>
        <dbReference type="ChEBI" id="CHEBI:17499"/>
        <dbReference type="ChEBI" id="CHEBI:30245"/>
        <dbReference type="ChEBI" id="CHEBI:77852"/>
    </reaction>
    <physiologicalReaction direction="left-to-right" evidence="22">
        <dbReference type="Rhea" id="RHEA:75460"/>
    </physiologicalReaction>
</comment>
<keyword evidence="8" id="KW-0644">Prostaglandin metabolism</keyword>
<evidence type="ECO:0000256" key="8">
    <source>
        <dbReference type="ARBA" id="ARBA00022501"/>
    </source>
</evidence>
<dbReference type="Gene3D" id="2.10.25.10">
    <property type="entry name" value="Laminin"/>
    <property type="match status" value="1"/>
</dbReference>
<keyword evidence="27" id="KW-0245">EGF-like domain</keyword>
<keyword evidence="11" id="KW-0643">Prostaglandin biosynthesis</keyword>
<comment type="subcellular location">
    <subcellularLocation>
        <location evidence="3">Endoplasmic reticulum membrane</location>
    </subcellularLocation>
    <subcellularLocation>
        <location evidence="2">Microsome membrane</location>
    </subcellularLocation>
</comment>
<sequence length="634" mass="72353">MDLLYQPSRRTFVSYKRYTKRTLTLSAASVFKISTMQLAWGAAVFALTFSTCCLAQTETSENAKGHDPCCSFPCQNRGVCTSGLADYECDCANSGFYGRNCEHATFGKSIAMFFELAPSTKHYLLINFKWFWDIFSSFDFLQRALMKLIYEYRASNIYNPPVYTSEHEYVTMEAAYNRSYFARSLPPVHENCPTPMGVAGKNVLPSPQVVADTLLKRNVFKPDPLHHSILLPTFGQFFTHQFFRTDRMSGPGFQFSRHMVDASNIYGINKHRENLLRSFRGGRLKSQIIKDEEYPPDLKDAPVKMLYQKQTTESQKFALGHEFFSIFPTLFLWSTIWLREHNRVAGVLAKEHPHWPDEQLFQTSKIILVGETIQVVIRDYIQAISNYNVKLSFQPDVLFGSPYQYQNRIALEFDHLYHFHPMMPDELHVGNTTYTVEELMFHPEVVVEHGVSAFTEALSKQVSGAMTLNNHGKDTLHIAERLIEAGRKVRLQPFNQYRKRFHLPPFTSFYELTGNQEMADKLEALYGDIDGVEFYVGLLAEKPATNAKFGLTFLQLVASYAIKGLLSNPICSPDYWKPSTFGGEVGFNIVKEITMEQLFCRNIKGKCPLVSMTVPGEFVEQQKCSGGRCGKGDL</sequence>
<protein>
    <recommendedName>
        <fullName evidence="7">prostaglandin-endoperoxide synthase</fullName>
        <ecNumber evidence="7">1.14.99.1</ecNumber>
    </recommendedName>
</protein>
<dbReference type="InterPro" id="IPR019791">
    <property type="entry name" value="Haem_peroxidase_animal"/>
</dbReference>
<evidence type="ECO:0000256" key="26">
    <source>
        <dbReference type="PIRSR" id="PIRSR619791-2"/>
    </source>
</evidence>
<reference evidence="29" key="1">
    <citation type="journal article" date="2015" name="J. Mol. Evol.">
        <title>Reconstruction of cyclooxygenase evolution in animals suggests variable, lineage-specific duplications, and homologs with low sequence identity.</title>
        <authorList>
            <person name="Havird J.C."/>
            <person name="Kocot K.M."/>
            <person name="Brannock P.M."/>
            <person name="Cannon J.T."/>
            <person name="Waits D.S."/>
            <person name="Weese D.A."/>
            <person name="Santos S.R."/>
            <person name="Halanych K.M."/>
        </authorList>
    </citation>
    <scope>NUCLEOTIDE SEQUENCE</scope>
</reference>
<comment type="catalytic activity">
    <reaction evidence="24">
        <text>(9Z,12Z)-octadecadienoate + AH2 + O2 = (13S)-hydroxy-(9Z,11E)-octadecadienoate + A + H2O</text>
        <dbReference type="Rhea" id="RHEA:75451"/>
        <dbReference type="ChEBI" id="CHEBI:13193"/>
        <dbReference type="ChEBI" id="CHEBI:15377"/>
        <dbReference type="ChEBI" id="CHEBI:15379"/>
        <dbReference type="ChEBI" id="CHEBI:17499"/>
        <dbReference type="ChEBI" id="CHEBI:30245"/>
        <dbReference type="ChEBI" id="CHEBI:90850"/>
    </reaction>
    <physiologicalReaction direction="left-to-right" evidence="24">
        <dbReference type="Rhea" id="RHEA:75452"/>
    </physiologicalReaction>
</comment>
<evidence type="ECO:0000256" key="13">
    <source>
        <dbReference type="ARBA" id="ARBA00022723"/>
    </source>
</evidence>
<comment type="subunit">
    <text evidence="6">Homodimer.</text>
</comment>
<evidence type="ECO:0000256" key="4">
    <source>
        <dbReference type="ARBA" id="ARBA00004702"/>
    </source>
</evidence>
<proteinExistence type="evidence at transcript level"/>
<accession>A0A0U2LLK9</accession>
<comment type="catalytic activity">
    <reaction evidence="25">
        <text>(9Z,12Z)-octadecadienoate + AH2 + O2 = (13R)-hydroxy-(9Z,11E)-octadecadienoate + A + H2O</text>
        <dbReference type="Rhea" id="RHEA:75455"/>
        <dbReference type="ChEBI" id="CHEBI:13193"/>
        <dbReference type="ChEBI" id="CHEBI:15377"/>
        <dbReference type="ChEBI" id="CHEBI:15379"/>
        <dbReference type="ChEBI" id="CHEBI:17499"/>
        <dbReference type="ChEBI" id="CHEBI:30245"/>
        <dbReference type="ChEBI" id="CHEBI:136655"/>
    </reaction>
    <physiologicalReaction direction="left-to-right" evidence="25">
        <dbReference type="Rhea" id="RHEA:75456"/>
    </physiologicalReaction>
</comment>
<evidence type="ECO:0000256" key="27">
    <source>
        <dbReference type="PROSITE-ProRule" id="PRU00076"/>
    </source>
</evidence>
<evidence type="ECO:0000256" key="2">
    <source>
        <dbReference type="ARBA" id="ARBA00004524"/>
    </source>
</evidence>
<evidence type="ECO:0000256" key="15">
    <source>
        <dbReference type="ARBA" id="ARBA00022832"/>
    </source>
</evidence>
<feature type="domain" description="EGF-like" evidence="28">
    <location>
        <begin position="65"/>
        <end position="102"/>
    </location>
</feature>
<comment type="catalytic activity">
    <reaction evidence="23">
        <text>(9Z,12Z)-octadecadienoate + AH2 + O2 = (9R)-hydroxy-(10E,12Z)-octadecadienoate + A + H2O</text>
        <dbReference type="Rhea" id="RHEA:75447"/>
        <dbReference type="ChEBI" id="CHEBI:13193"/>
        <dbReference type="ChEBI" id="CHEBI:15377"/>
        <dbReference type="ChEBI" id="CHEBI:15379"/>
        <dbReference type="ChEBI" id="CHEBI:17499"/>
        <dbReference type="ChEBI" id="CHEBI:30245"/>
        <dbReference type="ChEBI" id="CHEBI:77895"/>
    </reaction>
    <physiologicalReaction direction="left-to-right" evidence="23">
        <dbReference type="Rhea" id="RHEA:75448"/>
    </physiologicalReaction>
</comment>
<evidence type="ECO:0000256" key="9">
    <source>
        <dbReference type="ARBA" id="ARBA00022516"/>
    </source>
</evidence>
<evidence type="ECO:0000256" key="21">
    <source>
        <dbReference type="ARBA" id="ARBA00023160"/>
    </source>
</evidence>
<keyword evidence="18 29" id="KW-0560">Oxidoreductase</keyword>
<dbReference type="EMBL" id="KM437932">
    <property type="protein sequence ID" value="ALG96649.1"/>
    <property type="molecule type" value="mRNA"/>
</dbReference>
<dbReference type="InterPro" id="IPR010255">
    <property type="entry name" value="Haem_peroxidase_sf"/>
</dbReference>
<keyword evidence="9" id="KW-0444">Lipid biosynthesis</keyword>
<keyword evidence="19 26" id="KW-0408">Iron</keyword>
<keyword evidence="12 26" id="KW-0349">Heme</keyword>
<dbReference type="CDD" id="cd00054">
    <property type="entry name" value="EGF_CA"/>
    <property type="match status" value="1"/>
</dbReference>
<dbReference type="GO" id="GO:0043005">
    <property type="term" value="C:neuron projection"/>
    <property type="evidence" value="ECO:0007669"/>
    <property type="project" value="TreeGrafter"/>
</dbReference>
<evidence type="ECO:0000259" key="28">
    <source>
        <dbReference type="PROSITE" id="PS50026"/>
    </source>
</evidence>
<evidence type="ECO:0000256" key="23">
    <source>
        <dbReference type="ARBA" id="ARBA00036313"/>
    </source>
</evidence>
<comment type="cofactor">
    <cofactor evidence="1">
        <name>heme b</name>
        <dbReference type="ChEBI" id="CHEBI:60344"/>
    </cofactor>
</comment>
<dbReference type="GO" id="GO:0020037">
    <property type="term" value="F:heme binding"/>
    <property type="evidence" value="ECO:0007669"/>
    <property type="project" value="InterPro"/>
</dbReference>
<dbReference type="PROSITE" id="PS50026">
    <property type="entry name" value="EGF_3"/>
    <property type="match status" value="1"/>
</dbReference>
<keyword evidence="20" id="KW-0443">Lipid metabolism</keyword>